<proteinExistence type="predicted"/>
<evidence type="ECO:0000313" key="2">
    <source>
        <dbReference type="EMBL" id="PNT31725.1"/>
    </source>
</evidence>
<name>U5GB14_POPTR</name>
<feature type="region of interest" description="Disordered" evidence="1">
    <location>
        <begin position="20"/>
        <end position="77"/>
    </location>
</feature>
<reference evidence="2 3" key="1">
    <citation type="journal article" date="2006" name="Science">
        <title>The genome of black cottonwood, Populus trichocarpa (Torr. &amp; Gray).</title>
        <authorList>
            <person name="Tuskan G.A."/>
            <person name="Difazio S."/>
            <person name="Jansson S."/>
            <person name="Bohlmann J."/>
            <person name="Grigoriev I."/>
            <person name="Hellsten U."/>
            <person name="Putnam N."/>
            <person name="Ralph S."/>
            <person name="Rombauts S."/>
            <person name="Salamov A."/>
            <person name="Schein J."/>
            <person name="Sterck L."/>
            <person name="Aerts A."/>
            <person name="Bhalerao R.R."/>
            <person name="Bhalerao R.P."/>
            <person name="Blaudez D."/>
            <person name="Boerjan W."/>
            <person name="Brun A."/>
            <person name="Brunner A."/>
            <person name="Busov V."/>
            <person name="Campbell M."/>
            <person name="Carlson J."/>
            <person name="Chalot M."/>
            <person name="Chapman J."/>
            <person name="Chen G.L."/>
            <person name="Cooper D."/>
            <person name="Coutinho P.M."/>
            <person name="Couturier J."/>
            <person name="Covert S."/>
            <person name="Cronk Q."/>
            <person name="Cunningham R."/>
            <person name="Davis J."/>
            <person name="Degroeve S."/>
            <person name="Dejardin A."/>
            <person name="Depamphilis C."/>
            <person name="Detter J."/>
            <person name="Dirks B."/>
            <person name="Dubchak I."/>
            <person name="Duplessis S."/>
            <person name="Ehlting J."/>
            <person name="Ellis B."/>
            <person name="Gendler K."/>
            <person name="Goodstein D."/>
            <person name="Gribskov M."/>
            <person name="Grimwood J."/>
            <person name="Groover A."/>
            <person name="Gunter L."/>
            <person name="Hamberger B."/>
            <person name="Heinze B."/>
            <person name="Helariutta Y."/>
            <person name="Henrissat B."/>
            <person name="Holligan D."/>
            <person name="Holt R."/>
            <person name="Huang W."/>
            <person name="Islam-Faridi N."/>
            <person name="Jones S."/>
            <person name="Jones-Rhoades M."/>
            <person name="Jorgensen R."/>
            <person name="Joshi C."/>
            <person name="Kangasjarvi J."/>
            <person name="Karlsson J."/>
            <person name="Kelleher C."/>
            <person name="Kirkpatrick R."/>
            <person name="Kirst M."/>
            <person name="Kohler A."/>
            <person name="Kalluri U."/>
            <person name="Larimer F."/>
            <person name="Leebens-Mack J."/>
            <person name="Leple J.C."/>
            <person name="Locascio P."/>
            <person name="Lou Y."/>
            <person name="Lucas S."/>
            <person name="Martin F."/>
            <person name="Montanini B."/>
            <person name="Napoli C."/>
            <person name="Nelson D.R."/>
            <person name="Nelson C."/>
            <person name="Nieminen K."/>
            <person name="Nilsson O."/>
            <person name="Pereda V."/>
            <person name="Peter G."/>
            <person name="Philippe R."/>
            <person name="Pilate G."/>
            <person name="Poliakov A."/>
            <person name="Razumovskaya J."/>
            <person name="Richardson P."/>
            <person name="Rinaldi C."/>
            <person name="Ritland K."/>
            <person name="Rouze P."/>
            <person name="Ryaboy D."/>
            <person name="Schmutz J."/>
            <person name="Schrader J."/>
            <person name="Segerman B."/>
            <person name="Shin H."/>
            <person name="Siddiqui A."/>
            <person name="Sterky F."/>
            <person name="Terry A."/>
            <person name="Tsai C.J."/>
            <person name="Uberbacher E."/>
            <person name="Unneberg P."/>
            <person name="Vahala J."/>
            <person name="Wall K."/>
            <person name="Wessler S."/>
            <person name="Yang G."/>
            <person name="Yin T."/>
            <person name="Douglas C."/>
            <person name="Marra M."/>
            <person name="Sandberg G."/>
            <person name="Van de Peer Y."/>
            <person name="Rokhsar D."/>
        </authorList>
    </citation>
    <scope>NUCLEOTIDE SEQUENCE [LARGE SCALE GENOMIC DNA]</scope>
    <source>
        <strain evidence="3">cv. Nisqually</strain>
    </source>
</reference>
<dbReference type="AlphaFoldDB" id="U5GB14"/>
<sequence>MFKPHTLVAAFGLARLQKEEVTRKHSSYRNTRGENNPYTFSFKPTPLRLPAPDPTLRLPTPQRPRSNPPSPRRNPYPIKRISLNQMYKRREKSYSTTQMQQTQLYLLEGMEFKEEGEEELEEKETFNQSDTETIPAIQQADLLGISLHAIAGAPSPKTMRLVGKIRTCSIIVLINTSSTHSFIDVNVARKAKLPVEEGHLAV</sequence>
<feature type="compositionally biased region" description="Low complexity" evidence="1">
    <location>
        <begin position="54"/>
        <end position="65"/>
    </location>
</feature>
<protein>
    <submittedName>
        <fullName evidence="2">Uncharacterized protein</fullName>
    </submittedName>
</protein>
<dbReference type="EMBL" id="CM009295">
    <property type="protein sequence ID" value="PNT31725.1"/>
    <property type="molecule type" value="Genomic_DNA"/>
</dbReference>
<organism evidence="2 3">
    <name type="scientific">Populus trichocarpa</name>
    <name type="common">Western balsam poplar</name>
    <name type="synonym">Populus balsamifera subsp. trichocarpa</name>
    <dbReference type="NCBI Taxonomy" id="3694"/>
    <lineage>
        <taxon>Eukaryota</taxon>
        <taxon>Viridiplantae</taxon>
        <taxon>Streptophyta</taxon>
        <taxon>Embryophyta</taxon>
        <taxon>Tracheophyta</taxon>
        <taxon>Spermatophyta</taxon>
        <taxon>Magnoliopsida</taxon>
        <taxon>eudicotyledons</taxon>
        <taxon>Gunneridae</taxon>
        <taxon>Pentapetalae</taxon>
        <taxon>rosids</taxon>
        <taxon>fabids</taxon>
        <taxon>Malpighiales</taxon>
        <taxon>Salicaceae</taxon>
        <taxon>Saliceae</taxon>
        <taxon>Populus</taxon>
    </lineage>
</organism>
<gene>
    <name evidence="2" type="ORF">POPTR_006G146000</name>
</gene>
<feature type="compositionally biased region" description="Polar residues" evidence="1">
    <location>
        <begin position="28"/>
        <end position="39"/>
    </location>
</feature>
<dbReference type="InParanoid" id="U5GB14"/>
<dbReference type="Proteomes" id="UP000006729">
    <property type="component" value="Chromosome 6"/>
</dbReference>
<evidence type="ECO:0000256" key="1">
    <source>
        <dbReference type="SAM" id="MobiDB-lite"/>
    </source>
</evidence>
<keyword evidence="3" id="KW-1185">Reference proteome</keyword>
<accession>U5GB14</accession>
<evidence type="ECO:0000313" key="3">
    <source>
        <dbReference type="Proteomes" id="UP000006729"/>
    </source>
</evidence>